<keyword evidence="2" id="KW-1185">Reference proteome</keyword>
<dbReference type="EMBL" id="JALNTZ010000002">
    <property type="protein sequence ID" value="KAJ3662264.1"/>
    <property type="molecule type" value="Genomic_DNA"/>
</dbReference>
<evidence type="ECO:0008006" key="3">
    <source>
        <dbReference type="Google" id="ProtNLM"/>
    </source>
</evidence>
<name>A0AA38J0G5_9CUCU</name>
<dbReference type="SUPFAM" id="SSF56349">
    <property type="entry name" value="DNA breaking-rejoining enzymes"/>
    <property type="match status" value="1"/>
</dbReference>
<protein>
    <recommendedName>
        <fullName evidence="3">Tyr recombinase domain-containing protein</fullName>
    </recommendedName>
</protein>
<proteinExistence type="predicted"/>
<reference evidence="1" key="1">
    <citation type="journal article" date="2023" name="G3 (Bethesda)">
        <title>Whole genome assemblies of Zophobas morio and Tenebrio molitor.</title>
        <authorList>
            <person name="Kaur S."/>
            <person name="Stinson S.A."/>
            <person name="diCenzo G.C."/>
        </authorList>
    </citation>
    <scope>NUCLEOTIDE SEQUENCE</scope>
    <source>
        <strain evidence="1">QUZm001</strain>
    </source>
</reference>
<dbReference type="AlphaFoldDB" id="A0AA38J0G5"/>
<gene>
    <name evidence="1" type="ORF">Zmor_006620</name>
</gene>
<evidence type="ECO:0000313" key="1">
    <source>
        <dbReference type="EMBL" id="KAJ3662264.1"/>
    </source>
</evidence>
<evidence type="ECO:0000313" key="2">
    <source>
        <dbReference type="Proteomes" id="UP001168821"/>
    </source>
</evidence>
<accession>A0AA38J0G5</accession>
<organism evidence="1 2">
    <name type="scientific">Zophobas morio</name>
    <dbReference type="NCBI Taxonomy" id="2755281"/>
    <lineage>
        <taxon>Eukaryota</taxon>
        <taxon>Metazoa</taxon>
        <taxon>Ecdysozoa</taxon>
        <taxon>Arthropoda</taxon>
        <taxon>Hexapoda</taxon>
        <taxon>Insecta</taxon>
        <taxon>Pterygota</taxon>
        <taxon>Neoptera</taxon>
        <taxon>Endopterygota</taxon>
        <taxon>Coleoptera</taxon>
        <taxon>Polyphaga</taxon>
        <taxon>Cucujiformia</taxon>
        <taxon>Tenebrionidae</taxon>
        <taxon>Zophobas</taxon>
    </lineage>
</organism>
<comment type="caution">
    <text evidence="1">The sequence shown here is derived from an EMBL/GenBank/DDBJ whole genome shotgun (WGS) entry which is preliminary data.</text>
</comment>
<dbReference type="InterPro" id="IPR011010">
    <property type="entry name" value="DNA_brk_join_enz"/>
</dbReference>
<sequence>MWTKYSMLRAALKLHENADISQYGRLIAFLKKESKNHKPKKAQVLEREDIQHLLCSFTIMKEGFSVNVLDICRKYMSQRPKNVSQTRLVLCYRNEKCTVQRIGINRLSKIPSVVADFLKLPETELYTAHSMRRTSGTLLFNAGTDLGML</sequence>
<dbReference type="Proteomes" id="UP001168821">
    <property type="component" value="Unassembled WGS sequence"/>
</dbReference>
<dbReference type="GO" id="GO:0003677">
    <property type="term" value="F:DNA binding"/>
    <property type="evidence" value="ECO:0007669"/>
    <property type="project" value="InterPro"/>
</dbReference>